<evidence type="ECO:0000256" key="5">
    <source>
        <dbReference type="ARBA" id="ARBA00023242"/>
    </source>
</evidence>
<dbReference type="EMBL" id="RWGY01000011">
    <property type="protein sequence ID" value="TVU29755.1"/>
    <property type="molecule type" value="Genomic_DNA"/>
</dbReference>
<evidence type="ECO:0000313" key="8">
    <source>
        <dbReference type="EMBL" id="TVU29755.1"/>
    </source>
</evidence>
<evidence type="ECO:0000256" key="4">
    <source>
        <dbReference type="ARBA" id="ARBA00023163"/>
    </source>
</evidence>
<feature type="domain" description="Plant bHLH transcription factor ACT-like" evidence="7">
    <location>
        <begin position="170"/>
        <end position="227"/>
    </location>
</feature>
<accession>A0A5J9V1G8</accession>
<feature type="compositionally biased region" description="Low complexity" evidence="6">
    <location>
        <begin position="118"/>
        <end position="158"/>
    </location>
</feature>
<dbReference type="OrthoDB" id="690068at2759"/>
<dbReference type="PANTHER" id="PTHR46772">
    <property type="entry name" value="BHLH DOMAIN-CONTAINING PROTEIN"/>
    <property type="match status" value="1"/>
</dbReference>
<keyword evidence="3" id="KW-0805">Transcription regulation</keyword>
<dbReference type="Pfam" id="PF22754">
    <property type="entry name" value="bHLH-TF_ACT-like_plant"/>
    <property type="match status" value="1"/>
</dbReference>
<evidence type="ECO:0000313" key="9">
    <source>
        <dbReference type="Proteomes" id="UP000324897"/>
    </source>
</evidence>
<dbReference type="InterPro" id="IPR036638">
    <property type="entry name" value="HLH_DNA-bd_sf"/>
</dbReference>
<feature type="region of interest" description="Disordered" evidence="6">
    <location>
        <begin position="1"/>
        <end position="60"/>
    </location>
</feature>
<dbReference type="SUPFAM" id="SSF47459">
    <property type="entry name" value="HLH, helix-loop-helix DNA-binding domain"/>
    <property type="match status" value="1"/>
</dbReference>
<dbReference type="GO" id="GO:0046983">
    <property type="term" value="F:protein dimerization activity"/>
    <property type="evidence" value="ECO:0007669"/>
    <property type="project" value="InterPro"/>
</dbReference>
<keyword evidence="5" id="KW-0539">Nucleus</keyword>
<evidence type="ECO:0000256" key="2">
    <source>
        <dbReference type="ARBA" id="ARBA00005510"/>
    </source>
</evidence>
<proteinExistence type="inferred from homology"/>
<name>A0A5J9V1G8_9POAL</name>
<dbReference type="PANTHER" id="PTHR46772:SF8">
    <property type="entry name" value="TRANSCRIPTION FACTOR BHLH95"/>
    <property type="match status" value="1"/>
</dbReference>
<feature type="region of interest" description="Disordered" evidence="6">
    <location>
        <begin position="117"/>
        <end position="158"/>
    </location>
</feature>
<comment type="subcellular location">
    <subcellularLocation>
        <location evidence="1">Nucleus</location>
    </subcellularLocation>
</comment>
<dbReference type="GO" id="GO:0003700">
    <property type="term" value="F:DNA-binding transcription factor activity"/>
    <property type="evidence" value="ECO:0007669"/>
    <property type="project" value="InterPro"/>
</dbReference>
<dbReference type="Proteomes" id="UP000324897">
    <property type="component" value="Chromosome 1"/>
</dbReference>
<feature type="compositionally biased region" description="Polar residues" evidence="6">
    <location>
        <begin position="1"/>
        <end position="11"/>
    </location>
</feature>
<reference evidence="8 9" key="1">
    <citation type="journal article" date="2019" name="Sci. Rep.">
        <title>A high-quality genome of Eragrostis curvula grass provides insights into Poaceae evolution and supports new strategies to enhance forage quality.</title>
        <authorList>
            <person name="Carballo J."/>
            <person name="Santos B.A.C.M."/>
            <person name="Zappacosta D."/>
            <person name="Garbus I."/>
            <person name="Selva J.P."/>
            <person name="Gallo C.A."/>
            <person name="Diaz A."/>
            <person name="Albertini E."/>
            <person name="Caccamo M."/>
            <person name="Echenique V."/>
        </authorList>
    </citation>
    <scope>NUCLEOTIDE SEQUENCE [LARGE SCALE GENOMIC DNA]</scope>
    <source>
        <strain evidence="9">cv. Victoria</strain>
        <tissue evidence="8">Leaf</tissue>
    </source>
</reference>
<dbReference type="Gene3D" id="4.10.280.10">
    <property type="entry name" value="Helix-loop-helix DNA-binding domain"/>
    <property type="match status" value="1"/>
</dbReference>
<gene>
    <name evidence="8" type="ORF">EJB05_21339</name>
</gene>
<comment type="caution">
    <text evidence="8">The sequence shown here is derived from an EMBL/GenBank/DDBJ whole genome shotgun (WGS) entry which is preliminary data.</text>
</comment>
<dbReference type="AlphaFoldDB" id="A0A5J9V1G8"/>
<feature type="compositionally biased region" description="Basic and acidic residues" evidence="6">
    <location>
        <begin position="48"/>
        <end position="60"/>
    </location>
</feature>
<evidence type="ECO:0000256" key="1">
    <source>
        <dbReference type="ARBA" id="ARBA00004123"/>
    </source>
</evidence>
<comment type="similarity">
    <text evidence="2">Belongs to the bHLH protein family.</text>
</comment>
<dbReference type="Gramene" id="TVU29755">
    <property type="protein sequence ID" value="TVU29755"/>
    <property type="gene ID" value="EJB05_21339"/>
</dbReference>
<organism evidence="8 9">
    <name type="scientific">Eragrostis curvula</name>
    <name type="common">weeping love grass</name>
    <dbReference type="NCBI Taxonomy" id="38414"/>
    <lineage>
        <taxon>Eukaryota</taxon>
        <taxon>Viridiplantae</taxon>
        <taxon>Streptophyta</taxon>
        <taxon>Embryophyta</taxon>
        <taxon>Tracheophyta</taxon>
        <taxon>Spermatophyta</taxon>
        <taxon>Magnoliopsida</taxon>
        <taxon>Liliopsida</taxon>
        <taxon>Poales</taxon>
        <taxon>Poaceae</taxon>
        <taxon>PACMAD clade</taxon>
        <taxon>Chloridoideae</taxon>
        <taxon>Eragrostideae</taxon>
        <taxon>Eragrostidinae</taxon>
        <taxon>Eragrostis</taxon>
    </lineage>
</organism>
<evidence type="ECO:0000256" key="3">
    <source>
        <dbReference type="ARBA" id="ARBA00023015"/>
    </source>
</evidence>
<protein>
    <recommendedName>
        <fullName evidence="7">Plant bHLH transcription factor ACT-like domain-containing protein</fullName>
    </recommendedName>
</protein>
<evidence type="ECO:0000256" key="6">
    <source>
        <dbReference type="SAM" id="MobiDB-lite"/>
    </source>
</evidence>
<keyword evidence="4" id="KW-0804">Transcription</keyword>
<dbReference type="InterPro" id="IPR044278">
    <property type="entry name" value="BHLH95-like"/>
</dbReference>
<evidence type="ECO:0000259" key="7">
    <source>
        <dbReference type="Pfam" id="PF22754"/>
    </source>
</evidence>
<keyword evidence="9" id="KW-1185">Reference proteome</keyword>
<dbReference type="InterPro" id="IPR054502">
    <property type="entry name" value="bHLH-TF_ACT-like_plant"/>
</dbReference>
<dbReference type="GO" id="GO:0009960">
    <property type="term" value="P:endosperm development"/>
    <property type="evidence" value="ECO:0007669"/>
    <property type="project" value="InterPro"/>
</dbReference>
<sequence>MSQEGSHQASDASGDDHGTSSPAVVQGAPSPRGSSNHGCFVTAGADASGDKPQHLQELDASDEKVEEELYGDLSSFLPHVSEKARKVKIVKEAIRYIRYLECTAAQIENDLKQERALAQQAGGDPGASSSSAPPQGPPEQQQIPQQPKKQQQPAAAPPRRIVFRTFSATNVMVNMCNDDANITVCVPRRRDALTIVLSVLENHPIDVVTVQIASDEARTMFNVFTHVNPEAIQQLGGEAPASEDIYQLVLSEIAAGLSN</sequence>